<organism evidence="3 4">
    <name type="scientific">Sulfurimonas diazotrophicus</name>
    <dbReference type="NCBI Taxonomy" id="3131939"/>
    <lineage>
        <taxon>Bacteria</taxon>
        <taxon>Pseudomonadati</taxon>
        <taxon>Campylobacterota</taxon>
        <taxon>Epsilonproteobacteria</taxon>
        <taxon>Campylobacterales</taxon>
        <taxon>Sulfurimonadaceae</taxon>
        <taxon>Sulfurimonas</taxon>
    </lineage>
</organism>
<sequence>MMTKRPLGKILALLLLGLPLFAAVTATVDNPAVTRGDPVTLTISATGDDIRFPALTEIAGYPIQSRGTSRNISIVNGHTTRAVEQRLVFTPTEDTAIPALDVTVDGTVEHTLPLHVKVVAPQAAAKGAPVQMLLRLSKAKAYVGEPVELDLVFKYLPGERIDDIRISEPTLEHFWIKRINTQAERSADSEGYITQSYRYLLFPQQSGDLEIPAIFAQIGTKVSTGRGGMGGDPFFNDPFFGAARMQYRKVYSEPATLHVTALPQGLEVYGRFTMHADIDKTSVDTNKPVNLHIHIEGNGNVEDIPKFDPHFAHAIVYANDPKTTSTLQDGKYFGTFDQTIAIIPDRDLTVTPQTFRYFDAKTAQPATLQTPPFFVKVKGAASVPAAAAAPHVETAAPATAAAVQTPALSGSSRFSPLEALGIFAAGAAAGVLSYWLLLLRGRDRLPKKRELPPMAKRVKAAKSDRTLFELLLPLKGSAKPIDDALAQLEANLYRGADHAVDRKALADYFGGQTGEDVALI</sequence>
<dbReference type="Proteomes" id="UP001447842">
    <property type="component" value="Chromosome"/>
</dbReference>
<dbReference type="EMBL" id="CP147920">
    <property type="protein sequence ID" value="XAU15348.1"/>
    <property type="molecule type" value="Genomic_DNA"/>
</dbReference>
<keyword evidence="4" id="KW-1185">Reference proteome</keyword>
<keyword evidence="1" id="KW-0812">Transmembrane</keyword>
<protein>
    <submittedName>
        <fullName evidence="3">BatD family protein</fullName>
    </submittedName>
</protein>
<accession>A0ABZ3HA26</accession>
<evidence type="ECO:0000313" key="4">
    <source>
        <dbReference type="Proteomes" id="UP001447842"/>
    </source>
</evidence>
<evidence type="ECO:0000256" key="2">
    <source>
        <dbReference type="SAM" id="SignalP"/>
    </source>
</evidence>
<feature type="chain" id="PRO_5045152844" evidence="2">
    <location>
        <begin position="23"/>
        <end position="520"/>
    </location>
</feature>
<dbReference type="PANTHER" id="PTHR40940:SF2">
    <property type="entry name" value="BATD"/>
    <property type="match status" value="1"/>
</dbReference>
<evidence type="ECO:0000256" key="1">
    <source>
        <dbReference type="SAM" id="Phobius"/>
    </source>
</evidence>
<dbReference type="RefSeq" id="WP_345972850.1">
    <property type="nucleotide sequence ID" value="NZ_CP147920.1"/>
</dbReference>
<dbReference type="PANTHER" id="PTHR40940">
    <property type="entry name" value="PROTEIN BATD-RELATED"/>
    <property type="match status" value="1"/>
</dbReference>
<evidence type="ECO:0000313" key="3">
    <source>
        <dbReference type="EMBL" id="XAU15348.1"/>
    </source>
</evidence>
<proteinExistence type="predicted"/>
<keyword evidence="1" id="KW-1133">Transmembrane helix</keyword>
<keyword evidence="2" id="KW-0732">Signal</keyword>
<dbReference type="Pfam" id="PF13584">
    <property type="entry name" value="BatD"/>
    <property type="match status" value="1"/>
</dbReference>
<keyword evidence="1" id="KW-0472">Membrane</keyword>
<dbReference type="InterPro" id="IPR025738">
    <property type="entry name" value="BatD"/>
</dbReference>
<feature type="signal peptide" evidence="2">
    <location>
        <begin position="1"/>
        <end position="22"/>
    </location>
</feature>
<name>A0ABZ3HA26_9BACT</name>
<gene>
    <name evidence="3" type="ORF">WCY31_01305</name>
</gene>
<reference evidence="3 4" key="1">
    <citation type="submission" date="2024-03" db="EMBL/GenBank/DDBJ databases">
        <title>Sulfurimonas sp. HSL3-1.</title>
        <authorList>
            <person name="Wang S."/>
        </authorList>
    </citation>
    <scope>NUCLEOTIDE SEQUENCE [LARGE SCALE GENOMIC DNA]</scope>
    <source>
        <strain evidence="3 4">HSL3-1</strain>
    </source>
</reference>
<feature type="transmembrane region" description="Helical" evidence="1">
    <location>
        <begin position="419"/>
        <end position="439"/>
    </location>
</feature>